<gene>
    <name evidence="2" type="primary">yeaP</name>
    <name evidence="2" type="ORF">BN1080_02959</name>
</gene>
<dbReference type="SMART" id="SM00065">
    <property type="entry name" value="GAF"/>
    <property type="match status" value="1"/>
</dbReference>
<dbReference type="CDD" id="cd01949">
    <property type="entry name" value="GGDEF"/>
    <property type="match status" value="1"/>
</dbReference>
<dbReference type="InterPro" id="IPR003018">
    <property type="entry name" value="GAF"/>
</dbReference>
<sequence length="312" mass="35617">MTTLQEVQMYKNFNELVHDVLELAKEVFPNQLLYLSSISEMEQVILELSQESSTIGLTKGMELDPDESLCGLVDFQKNRPLVYEDIQKERDLDRFQQTLQELNIRSYLGIPISLVSGEKFGTLCAVSDKAQHFDEKSIQLLQKIVRLFSYYLDLEHLAYRDMLTGLYNRRYLTQVFAERPAEEGALFFLDLDGFKKINDVYGHEQGDFVLKEVALRLQKIVSEIPGAFAVRLGGDEFIVHFSELLCRKDLESYAERILSDLNIWKEGYAISASIGIVPYGSDQAGELNNVLKQADAALYQAKTAGKNTYTFF</sequence>
<dbReference type="SUPFAM" id="SSF55781">
    <property type="entry name" value="GAF domain-like"/>
    <property type="match status" value="1"/>
</dbReference>
<dbReference type="STRING" id="1499687.BN1080_02959"/>
<dbReference type="PANTHER" id="PTHR46663">
    <property type="entry name" value="DIGUANYLATE CYCLASE DGCT-RELATED"/>
    <property type="match status" value="1"/>
</dbReference>
<name>A0A098ERM6_9BACL</name>
<dbReference type="SUPFAM" id="SSF55073">
    <property type="entry name" value="Nucleotide cyclase"/>
    <property type="match status" value="1"/>
</dbReference>
<accession>A0A098ERM6</accession>
<dbReference type="EMBL" id="CCXS01000001">
    <property type="protein sequence ID" value="CEG23951.1"/>
    <property type="molecule type" value="Genomic_DNA"/>
</dbReference>
<protein>
    <submittedName>
        <fullName evidence="2">Putative diguanylate cyclase YeaP</fullName>
    </submittedName>
</protein>
<dbReference type="InterPro" id="IPR043128">
    <property type="entry name" value="Rev_trsase/Diguanyl_cyclase"/>
</dbReference>
<dbReference type="SMART" id="SM00267">
    <property type="entry name" value="GGDEF"/>
    <property type="match status" value="1"/>
</dbReference>
<feature type="domain" description="GGDEF" evidence="1">
    <location>
        <begin position="182"/>
        <end position="312"/>
    </location>
</feature>
<reference evidence="2 3" key="1">
    <citation type="submission" date="2014-09" db="EMBL/GenBank/DDBJ databases">
        <authorList>
            <person name="Urmite Genomes Urmite Genomes"/>
        </authorList>
    </citation>
    <scope>NUCLEOTIDE SEQUENCE [LARGE SCALE GENOMIC DNA]</scope>
    <source>
        <strain evidence="2 3">ES2</strain>
    </source>
</reference>
<keyword evidence="3" id="KW-1185">Reference proteome</keyword>
<dbReference type="Proteomes" id="UP000043699">
    <property type="component" value="Unassembled WGS sequence"/>
</dbReference>
<dbReference type="AlphaFoldDB" id="A0A098ERM6"/>
<dbReference type="Gene3D" id="3.30.450.40">
    <property type="match status" value="1"/>
</dbReference>
<dbReference type="InterPro" id="IPR029016">
    <property type="entry name" value="GAF-like_dom_sf"/>
</dbReference>
<dbReference type="PANTHER" id="PTHR46663:SF2">
    <property type="entry name" value="GGDEF DOMAIN-CONTAINING PROTEIN"/>
    <property type="match status" value="1"/>
</dbReference>
<proteinExistence type="predicted"/>
<dbReference type="Gene3D" id="3.30.70.270">
    <property type="match status" value="1"/>
</dbReference>
<evidence type="ECO:0000313" key="2">
    <source>
        <dbReference type="EMBL" id="CEG23951.1"/>
    </source>
</evidence>
<dbReference type="Pfam" id="PF01590">
    <property type="entry name" value="GAF"/>
    <property type="match status" value="1"/>
</dbReference>
<dbReference type="RefSeq" id="WP_052653082.1">
    <property type="nucleotide sequence ID" value="NZ_CCXS01000001.1"/>
</dbReference>
<dbReference type="InterPro" id="IPR052163">
    <property type="entry name" value="DGC-Regulatory_Protein"/>
</dbReference>
<dbReference type="Pfam" id="PF00990">
    <property type="entry name" value="GGDEF"/>
    <property type="match status" value="1"/>
</dbReference>
<evidence type="ECO:0000259" key="1">
    <source>
        <dbReference type="PROSITE" id="PS50887"/>
    </source>
</evidence>
<dbReference type="PROSITE" id="PS50887">
    <property type="entry name" value="GGDEF"/>
    <property type="match status" value="1"/>
</dbReference>
<dbReference type="InterPro" id="IPR029787">
    <property type="entry name" value="Nucleotide_cyclase"/>
</dbReference>
<organism evidence="2 3">
    <name type="scientific">Planococcus massiliensis</name>
    <dbReference type="NCBI Taxonomy" id="1499687"/>
    <lineage>
        <taxon>Bacteria</taxon>
        <taxon>Bacillati</taxon>
        <taxon>Bacillota</taxon>
        <taxon>Bacilli</taxon>
        <taxon>Bacillales</taxon>
        <taxon>Caryophanaceae</taxon>
        <taxon>Planococcus</taxon>
    </lineage>
</organism>
<dbReference type="NCBIfam" id="TIGR00254">
    <property type="entry name" value="GGDEF"/>
    <property type="match status" value="1"/>
</dbReference>
<dbReference type="OrthoDB" id="9759607at2"/>
<dbReference type="InterPro" id="IPR000160">
    <property type="entry name" value="GGDEF_dom"/>
</dbReference>
<evidence type="ECO:0000313" key="3">
    <source>
        <dbReference type="Proteomes" id="UP000043699"/>
    </source>
</evidence>